<dbReference type="Pfam" id="PF00379">
    <property type="entry name" value="Chitin_bind_4"/>
    <property type="match status" value="1"/>
</dbReference>
<dbReference type="PRINTS" id="PR00947">
    <property type="entry name" value="CUTICLE"/>
</dbReference>
<reference evidence="5" key="2">
    <citation type="journal article" date="2023" name="BMC Genomics">
        <title>Pest status, molecular evolution, and epigenetic factors derived from the genome assembly of Frankliniella fusca, a thysanopteran phytovirus vector.</title>
        <authorList>
            <person name="Catto M.A."/>
            <person name="Labadie P.E."/>
            <person name="Jacobson A.L."/>
            <person name="Kennedy G.G."/>
            <person name="Srinivasan R."/>
            <person name="Hunt B.G."/>
        </authorList>
    </citation>
    <scope>NUCLEOTIDE SEQUENCE</scope>
    <source>
        <strain evidence="5">PL_HMW_Pooled</strain>
    </source>
</reference>
<dbReference type="Proteomes" id="UP001219518">
    <property type="component" value="Unassembled WGS sequence"/>
</dbReference>
<sequence>MDVARVLVLALLVGGGASLGAAQGPVIIEPVIVSGLSSSSSADLHYDPALDQAASRPEYAFAYGVKDPQSGNAQSHKEQRDGDNVRGEYKVLEADGSVRTVTYTVDPKNGFQANVHQSDPSLSAAFKAEAKQSSKLSVPDASSVDIPVGVGAEPSEYFSAGSSYHTDFDP</sequence>
<proteinExistence type="predicted"/>
<dbReference type="GO" id="GO:0005615">
    <property type="term" value="C:extracellular space"/>
    <property type="evidence" value="ECO:0007669"/>
    <property type="project" value="TreeGrafter"/>
</dbReference>
<dbReference type="AlphaFoldDB" id="A0AAE1H5Q0"/>
<keyword evidence="6" id="KW-1185">Reference proteome</keyword>
<evidence type="ECO:0000313" key="6">
    <source>
        <dbReference type="Proteomes" id="UP001219518"/>
    </source>
</evidence>
<evidence type="ECO:0000256" key="2">
    <source>
        <dbReference type="PROSITE-ProRule" id="PRU00497"/>
    </source>
</evidence>
<dbReference type="PANTHER" id="PTHR12236">
    <property type="entry name" value="STRUCTURAL CONTITUENT OF CUTICLE"/>
    <property type="match status" value="1"/>
</dbReference>
<name>A0AAE1H5Q0_9NEOP</name>
<dbReference type="InterPro" id="IPR000618">
    <property type="entry name" value="Insect_cuticle"/>
</dbReference>
<dbReference type="GO" id="GO:0031012">
    <property type="term" value="C:extracellular matrix"/>
    <property type="evidence" value="ECO:0007669"/>
    <property type="project" value="TreeGrafter"/>
</dbReference>
<gene>
    <name evidence="5" type="ORF">KUF71_005712</name>
</gene>
<dbReference type="PANTHER" id="PTHR12236:SF95">
    <property type="entry name" value="CUTICULAR PROTEIN 76BD, ISOFORM C-RELATED"/>
    <property type="match status" value="1"/>
</dbReference>
<dbReference type="EMBL" id="JAHWGI010000394">
    <property type="protein sequence ID" value="KAK3915024.1"/>
    <property type="molecule type" value="Genomic_DNA"/>
</dbReference>
<keyword evidence="1 2" id="KW-0193">Cuticle</keyword>
<organism evidence="5 6">
    <name type="scientific">Frankliniella fusca</name>
    <dbReference type="NCBI Taxonomy" id="407009"/>
    <lineage>
        <taxon>Eukaryota</taxon>
        <taxon>Metazoa</taxon>
        <taxon>Ecdysozoa</taxon>
        <taxon>Arthropoda</taxon>
        <taxon>Hexapoda</taxon>
        <taxon>Insecta</taxon>
        <taxon>Pterygota</taxon>
        <taxon>Neoptera</taxon>
        <taxon>Paraneoptera</taxon>
        <taxon>Thysanoptera</taxon>
        <taxon>Terebrantia</taxon>
        <taxon>Thripoidea</taxon>
        <taxon>Thripidae</taxon>
        <taxon>Frankliniella</taxon>
    </lineage>
</organism>
<evidence type="ECO:0000256" key="4">
    <source>
        <dbReference type="SAM" id="SignalP"/>
    </source>
</evidence>
<dbReference type="InterPro" id="IPR051217">
    <property type="entry name" value="Insect_Cuticle_Struc_Prot"/>
</dbReference>
<feature type="signal peptide" evidence="4">
    <location>
        <begin position="1"/>
        <end position="22"/>
    </location>
</feature>
<dbReference type="GO" id="GO:0042302">
    <property type="term" value="F:structural constituent of cuticle"/>
    <property type="evidence" value="ECO:0007669"/>
    <property type="project" value="UniProtKB-UniRule"/>
</dbReference>
<feature type="chain" id="PRO_5042250186" evidence="4">
    <location>
        <begin position="23"/>
        <end position="170"/>
    </location>
</feature>
<evidence type="ECO:0000256" key="1">
    <source>
        <dbReference type="ARBA" id="ARBA00022460"/>
    </source>
</evidence>
<reference evidence="5" key="1">
    <citation type="submission" date="2021-07" db="EMBL/GenBank/DDBJ databases">
        <authorList>
            <person name="Catto M.A."/>
            <person name="Jacobson A."/>
            <person name="Kennedy G."/>
            <person name="Labadie P."/>
            <person name="Hunt B.G."/>
            <person name="Srinivasan R."/>
        </authorList>
    </citation>
    <scope>NUCLEOTIDE SEQUENCE</scope>
    <source>
        <strain evidence="5">PL_HMW_Pooled</strain>
        <tissue evidence="5">Head</tissue>
    </source>
</reference>
<accession>A0AAE1H5Q0</accession>
<evidence type="ECO:0000313" key="5">
    <source>
        <dbReference type="EMBL" id="KAK3915024.1"/>
    </source>
</evidence>
<comment type="caution">
    <text evidence="5">The sequence shown here is derived from an EMBL/GenBank/DDBJ whole genome shotgun (WGS) entry which is preliminary data.</text>
</comment>
<protein>
    <submittedName>
        <fullName evidence="5">Cuticle protein 19</fullName>
    </submittedName>
</protein>
<evidence type="ECO:0000256" key="3">
    <source>
        <dbReference type="SAM" id="MobiDB-lite"/>
    </source>
</evidence>
<dbReference type="PROSITE" id="PS51155">
    <property type="entry name" value="CHIT_BIND_RR_2"/>
    <property type="match status" value="1"/>
</dbReference>
<keyword evidence="4" id="KW-0732">Signal</keyword>
<feature type="compositionally biased region" description="Basic and acidic residues" evidence="3">
    <location>
        <begin position="75"/>
        <end position="87"/>
    </location>
</feature>
<feature type="region of interest" description="Disordered" evidence="3">
    <location>
        <begin position="65"/>
        <end position="87"/>
    </location>
</feature>